<sequence length="97" mass="11461">MRTYKIKVLARARKEILEARNLYEARRKGFGKLFSLELQSEIERIGTNPFLFKKNEFGFSEIPMKRFPHLIIYSCIEDSIVIASIFHTSQNPKKKPR</sequence>
<organism evidence="2 3">
    <name type="scientific">Aequorivita vladivostokensis</name>
    <dbReference type="NCBI Taxonomy" id="171194"/>
    <lineage>
        <taxon>Bacteria</taxon>
        <taxon>Pseudomonadati</taxon>
        <taxon>Bacteroidota</taxon>
        <taxon>Flavobacteriia</taxon>
        <taxon>Flavobacteriales</taxon>
        <taxon>Flavobacteriaceae</taxon>
        <taxon>Aequorivita</taxon>
    </lineage>
</organism>
<dbReference type="EMBL" id="JSVU01000004">
    <property type="protein sequence ID" value="KJJ38774.1"/>
    <property type="molecule type" value="Genomic_DNA"/>
</dbReference>
<dbReference type="InterPro" id="IPR035093">
    <property type="entry name" value="RelE/ParE_toxin_dom_sf"/>
</dbReference>
<keyword evidence="3" id="KW-1185">Reference proteome</keyword>
<accession>A0ABR5DJ48</accession>
<proteinExistence type="predicted"/>
<gene>
    <name evidence="2" type="ORF">MB09_08850</name>
</gene>
<dbReference type="Proteomes" id="UP000033497">
    <property type="component" value="Unassembled WGS sequence"/>
</dbReference>
<name>A0ABR5DJ48_9FLAO</name>
<evidence type="ECO:0000313" key="2">
    <source>
        <dbReference type="EMBL" id="KJJ38774.1"/>
    </source>
</evidence>
<dbReference type="Pfam" id="PF05016">
    <property type="entry name" value="ParE_toxin"/>
    <property type="match status" value="1"/>
</dbReference>
<evidence type="ECO:0000256" key="1">
    <source>
        <dbReference type="ARBA" id="ARBA00022649"/>
    </source>
</evidence>
<comment type="caution">
    <text evidence="2">The sequence shown here is derived from an EMBL/GenBank/DDBJ whole genome shotgun (WGS) entry which is preliminary data.</text>
</comment>
<protein>
    <recommendedName>
        <fullName evidence="4">Plasmid stabilization protein</fullName>
    </recommendedName>
</protein>
<dbReference type="InterPro" id="IPR007712">
    <property type="entry name" value="RelE/ParE_toxin"/>
</dbReference>
<dbReference type="Gene3D" id="3.30.2310.20">
    <property type="entry name" value="RelE-like"/>
    <property type="match status" value="1"/>
</dbReference>
<reference evidence="2 3" key="1">
    <citation type="submission" date="2014-10" db="EMBL/GenBank/DDBJ databases">
        <title>Genome sequencing of Vitellibacter vladivostokensis KMM 3516.</title>
        <authorList>
            <person name="Thevarajoo S."/>
            <person name="Selvaratnam C."/>
            <person name="Goh K.M."/>
            <person name="Chong C.S."/>
        </authorList>
    </citation>
    <scope>NUCLEOTIDE SEQUENCE [LARGE SCALE GENOMIC DNA]</scope>
    <source>
        <strain evidence="2 3">KMM 3516</strain>
    </source>
</reference>
<evidence type="ECO:0008006" key="4">
    <source>
        <dbReference type="Google" id="ProtNLM"/>
    </source>
</evidence>
<evidence type="ECO:0000313" key="3">
    <source>
        <dbReference type="Proteomes" id="UP000033497"/>
    </source>
</evidence>
<keyword evidence="1" id="KW-1277">Toxin-antitoxin system</keyword>